<dbReference type="EMBL" id="FNQG01000010">
    <property type="protein sequence ID" value="SEA19985.1"/>
    <property type="molecule type" value="Genomic_DNA"/>
</dbReference>
<keyword evidence="1" id="KW-1133">Transmembrane helix</keyword>
<protein>
    <submittedName>
        <fullName evidence="2">Uncharacterized protein</fullName>
    </submittedName>
</protein>
<feature type="transmembrane region" description="Helical" evidence="1">
    <location>
        <begin position="12"/>
        <end position="33"/>
    </location>
</feature>
<proteinExistence type="predicted"/>
<name>A0A1H3Z8L7_SELRU</name>
<dbReference type="AlphaFoldDB" id="A0A1H3Z8L7"/>
<keyword evidence="1" id="KW-0472">Membrane</keyword>
<evidence type="ECO:0000313" key="3">
    <source>
        <dbReference type="Proteomes" id="UP000183469"/>
    </source>
</evidence>
<sequence>MFSMIVHCGCTVAKGESLIGVALAGTIVVSVTSGGSDSPLALVGKDFADTAEFLGLIVFLVTLAIFGKTVLGNKNN</sequence>
<accession>A0A1H3Z8L7</accession>
<feature type="transmembrane region" description="Helical" evidence="1">
    <location>
        <begin position="53"/>
        <end position="71"/>
    </location>
</feature>
<dbReference type="Proteomes" id="UP000183469">
    <property type="component" value="Unassembled WGS sequence"/>
</dbReference>
<organism evidence="2 3">
    <name type="scientific">Selenomonas ruminantium</name>
    <dbReference type="NCBI Taxonomy" id="971"/>
    <lineage>
        <taxon>Bacteria</taxon>
        <taxon>Bacillati</taxon>
        <taxon>Bacillota</taxon>
        <taxon>Negativicutes</taxon>
        <taxon>Selenomonadales</taxon>
        <taxon>Selenomonadaceae</taxon>
        <taxon>Selenomonas</taxon>
    </lineage>
</organism>
<gene>
    <name evidence="2" type="ORF">SAMN05660648_02339</name>
</gene>
<evidence type="ECO:0000313" key="2">
    <source>
        <dbReference type="EMBL" id="SEA19985.1"/>
    </source>
</evidence>
<keyword evidence="1" id="KW-0812">Transmembrane</keyword>
<reference evidence="2 3" key="1">
    <citation type="submission" date="2016-10" db="EMBL/GenBank/DDBJ databases">
        <authorList>
            <person name="de Groot N.N."/>
        </authorList>
    </citation>
    <scope>NUCLEOTIDE SEQUENCE [LARGE SCALE GENOMIC DNA]</scope>
    <source>
        <strain evidence="2 3">DSM 2872</strain>
    </source>
</reference>
<evidence type="ECO:0000256" key="1">
    <source>
        <dbReference type="SAM" id="Phobius"/>
    </source>
</evidence>